<reference evidence="1 2" key="1">
    <citation type="submission" date="2020-07" db="EMBL/GenBank/DDBJ databases">
        <title>Description of Kordia aestuariivivens sp. nov., isolated from a tidal flat.</title>
        <authorList>
            <person name="Park S."/>
            <person name="Yoon J.-H."/>
        </authorList>
    </citation>
    <scope>NUCLEOTIDE SEQUENCE [LARGE SCALE GENOMIC DNA]</scope>
    <source>
        <strain evidence="1 2">YSTF-M3</strain>
    </source>
</reference>
<dbReference type="Proteomes" id="UP000619238">
    <property type="component" value="Unassembled WGS sequence"/>
</dbReference>
<organism evidence="1 2">
    <name type="scientific">Kordia aestuariivivens</name>
    <dbReference type="NCBI Taxonomy" id="2759037"/>
    <lineage>
        <taxon>Bacteria</taxon>
        <taxon>Pseudomonadati</taxon>
        <taxon>Bacteroidota</taxon>
        <taxon>Flavobacteriia</taxon>
        <taxon>Flavobacteriales</taxon>
        <taxon>Flavobacteriaceae</taxon>
        <taxon>Kordia</taxon>
    </lineage>
</organism>
<proteinExistence type="predicted"/>
<gene>
    <name evidence="1" type="ORF">H2O64_13310</name>
</gene>
<evidence type="ECO:0000313" key="1">
    <source>
        <dbReference type="EMBL" id="MBC8755650.1"/>
    </source>
</evidence>
<accession>A0ABR7QAQ3</accession>
<dbReference type="PROSITE" id="PS51257">
    <property type="entry name" value="PROKAR_LIPOPROTEIN"/>
    <property type="match status" value="1"/>
</dbReference>
<dbReference type="EMBL" id="JACGWS010000007">
    <property type="protein sequence ID" value="MBC8755650.1"/>
    <property type="molecule type" value="Genomic_DNA"/>
</dbReference>
<name>A0ABR7QAQ3_9FLAO</name>
<protein>
    <submittedName>
        <fullName evidence="1">Uncharacterized protein</fullName>
    </submittedName>
</protein>
<comment type="caution">
    <text evidence="1">The sequence shown here is derived from an EMBL/GenBank/DDBJ whole genome shotgun (WGS) entry which is preliminary data.</text>
</comment>
<keyword evidence="2" id="KW-1185">Reference proteome</keyword>
<sequence length="95" mass="9842">MKKQKLKSLKLNKKSISNFNSSTVHGGSGACGIESVRICEAPITDTCSINNVACNTGGTTGSASPSVHCSDECYTQIPADCNVDTGTPSIFPNVC</sequence>
<dbReference type="RefSeq" id="WP_187562694.1">
    <property type="nucleotide sequence ID" value="NZ_JACGWS010000007.1"/>
</dbReference>
<evidence type="ECO:0000313" key="2">
    <source>
        <dbReference type="Proteomes" id="UP000619238"/>
    </source>
</evidence>